<evidence type="ECO:0000256" key="2">
    <source>
        <dbReference type="RuleBase" id="RU000411"/>
    </source>
</evidence>
<gene>
    <name evidence="4" type="ORF">DEA37_0009233</name>
</gene>
<dbReference type="Pfam" id="PF00079">
    <property type="entry name" value="Serpin"/>
    <property type="match status" value="1"/>
</dbReference>
<dbReference type="Proteomes" id="UP000324629">
    <property type="component" value="Unassembled WGS sequence"/>
</dbReference>
<name>A0A5J4NB81_9TREM</name>
<dbReference type="Gene3D" id="3.30.497.10">
    <property type="entry name" value="Antithrombin, subunit I, domain 2"/>
    <property type="match status" value="1"/>
</dbReference>
<feature type="domain" description="Serpin" evidence="3">
    <location>
        <begin position="16"/>
        <end position="386"/>
    </location>
</feature>
<dbReference type="CDD" id="cd19603">
    <property type="entry name" value="serpin_platyhelminthes"/>
    <property type="match status" value="1"/>
</dbReference>
<organism evidence="4 5">
    <name type="scientific">Paragonimus westermani</name>
    <dbReference type="NCBI Taxonomy" id="34504"/>
    <lineage>
        <taxon>Eukaryota</taxon>
        <taxon>Metazoa</taxon>
        <taxon>Spiralia</taxon>
        <taxon>Lophotrochozoa</taxon>
        <taxon>Platyhelminthes</taxon>
        <taxon>Trematoda</taxon>
        <taxon>Digenea</taxon>
        <taxon>Plagiorchiida</taxon>
        <taxon>Troglotremata</taxon>
        <taxon>Troglotrematidae</taxon>
        <taxon>Paragonimus</taxon>
    </lineage>
</organism>
<reference evidence="4 5" key="1">
    <citation type="journal article" date="2019" name="Gigascience">
        <title>Whole-genome sequence of the oriental lung fluke Paragonimus westermani.</title>
        <authorList>
            <person name="Oey H."/>
            <person name="Zakrzewski M."/>
            <person name="Narain K."/>
            <person name="Devi K.R."/>
            <person name="Agatsuma T."/>
            <person name="Nawaratna S."/>
            <person name="Gobert G.N."/>
            <person name="Jones M.K."/>
            <person name="Ragan M.A."/>
            <person name="McManus D.P."/>
            <person name="Krause L."/>
        </authorList>
    </citation>
    <scope>NUCLEOTIDE SEQUENCE [LARGE SCALE GENOMIC DNA]</scope>
    <source>
        <strain evidence="4 5">IND2009</strain>
    </source>
</reference>
<dbReference type="InterPro" id="IPR000215">
    <property type="entry name" value="Serpin_fam"/>
</dbReference>
<dbReference type="InterPro" id="IPR023796">
    <property type="entry name" value="Serpin_dom"/>
</dbReference>
<evidence type="ECO:0000259" key="3">
    <source>
        <dbReference type="SMART" id="SM00093"/>
    </source>
</evidence>
<keyword evidence="5" id="KW-1185">Reference proteome</keyword>
<dbReference type="EMBL" id="QNGE01004842">
    <property type="protein sequence ID" value="KAA3672488.1"/>
    <property type="molecule type" value="Genomic_DNA"/>
</dbReference>
<dbReference type="InterPro" id="IPR036186">
    <property type="entry name" value="Serpin_sf"/>
</dbReference>
<dbReference type="GO" id="GO:0004867">
    <property type="term" value="F:serine-type endopeptidase inhibitor activity"/>
    <property type="evidence" value="ECO:0007669"/>
    <property type="project" value="InterPro"/>
</dbReference>
<dbReference type="InterPro" id="IPR042185">
    <property type="entry name" value="Serpin_sf_2"/>
</dbReference>
<evidence type="ECO:0000313" key="4">
    <source>
        <dbReference type="EMBL" id="KAA3672488.1"/>
    </source>
</evidence>
<proteinExistence type="inferred from homology"/>
<comment type="similarity">
    <text evidence="1 2">Belongs to the serpin family.</text>
</comment>
<dbReference type="PANTHER" id="PTHR11461:SF211">
    <property type="entry name" value="GH10112P-RELATED"/>
    <property type="match status" value="1"/>
</dbReference>
<comment type="caution">
    <text evidence="4">The sequence shown here is derived from an EMBL/GenBank/DDBJ whole genome shotgun (WGS) entry which is preliminary data.</text>
</comment>
<dbReference type="SUPFAM" id="SSF56574">
    <property type="entry name" value="Serpins"/>
    <property type="match status" value="1"/>
</dbReference>
<dbReference type="AlphaFoldDB" id="A0A5J4NB81"/>
<dbReference type="SMART" id="SM00093">
    <property type="entry name" value="SERPIN"/>
    <property type="match status" value="1"/>
</dbReference>
<sequence>MATENMIKQSLSQFTVDFYDKIIAKQGDSLSNVFVSPLSIYTAMVMTMAGADGKTRMEIESALRIPKQLLAKCPHEPIGTTLQKFFKPSEGVQLSLANRLFVVRPATIVERFKQILTKDYDASIEQISSLSSDEAKRQYINKWTSENTGQKITELLPPGAVDTDTVLALVNALYFKGMWMNQFEKEDTNRGDFTCFGGKKMDIMMMHVEAHFPYEELTDWDAQAVRLPFEGTDWQMLIILPRDANGLPRVLSRIRKPGALEELLKRPFHETELDLFLPKFKLSQCEPVDAKAFLKRCGINTIFDAGAADLTKLCSNMHLSVSDVFHKAILEIDEEGATAAAATAAMFVELCDTVSCTVHVCVDRPFCVALICASTVPVFIGHVTHPESS</sequence>
<evidence type="ECO:0000313" key="5">
    <source>
        <dbReference type="Proteomes" id="UP000324629"/>
    </source>
</evidence>
<dbReference type="Gene3D" id="2.30.39.10">
    <property type="entry name" value="Alpha-1-antitrypsin, domain 1"/>
    <property type="match status" value="1"/>
</dbReference>
<dbReference type="GO" id="GO:0005615">
    <property type="term" value="C:extracellular space"/>
    <property type="evidence" value="ECO:0007669"/>
    <property type="project" value="InterPro"/>
</dbReference>
<protein>
    <submittedName>
        <fullName evidence="4">Serpin B</fullName>
    </submittedName>
</protein>
<dbReference type="InterPro" id="IPR042178">
    <property type="entry name" value="Serpin_sf_1"/>
</dbReference>
<dbReference type="PANTHER" id="PTHR11461">
    <property type="entry name" value="SERINE PROTEASE INHIBITOR, SERPIN"/>
    <property type="match status" value="1"/>
</dbReference>
<accession>A0A5J4NB81</accession>
<evidence type="ECO:0000256" key="1">
    <source>
        <dbReference type="ARBA" id="ARBA00009500"/>
    </source>
</evidence>